<feature type="region of interest" description="Disordered" evidence="1">
    <location>
        <begin position="42"/>
        <end position="65"/>
    </location>
</feature>
<proteinExistence type="predicted"/>
<dbReference type="Proteomes" id="UP000199004">
    <property type="component" value="Unassembled WGS sequence"/>
</dbReference>
<sequence>MSESSEGYVRLEQELRVSRRWGQRAVKEMHAVMLKDLRAAEGRARRAERRTEEARKRAKRAEQRATRAERELAELRQSATWRAGRALLAVPSRLKRRS</sequence>
<protein>
    <submittedName>
        <fullName evidence="2">Uncharacterized protein</fullName>
    </submittedName>
</protein>
<dbReference type="EMBL" id="FNIC01000005">
    <property type="protein sequence ID" value="SDN93411.1"/>
    <property type="molecule type" value="Genomic_DNA"/>
</dbReference>
<dbReference type="STRING" id="1005944.SAMN05192576_3022"/>
<organism evidence="2 3">
    <name type="scientific">Nocardioides szechwanensis</name>
    <dbReference type="NCBI Taxonomy" id="1005944"/>
    <lineage>
        <taxon>Bacteria</taxon>
        <taxon>Bacillati</taxon>
        <taxon>Actinomycetota</taxon>
        <taxon>Actinomycetes</taxon>
        <taxon>Propionibacteriales</taxon>
        <taxon>Nocardioidaceae</taxon>
        <taxon>Nocardioides</taxon>
    </lineage>
</organism>
<keyword evidence="3" id="KW-1185">Reference proteome</keyword>
<name>A0A1H0FFX5_9ACTN</name>
<dbReference type="RefSeq" id="WP_091025642.1">
    <property type="nucleotide sequence ID" value="NZ_BKAE01000018.1"/>
</dbReference>
<reference evidence="2 3" key="1">
    <citation type="submission" date="2016-10" db="EMBL/GenBank/DDBJ databases">
        <authorList>
            <person name="de Groot N.N."/>
        </authorList>
    </citation>
    <scope>NUCLEOTIDE SEQUENCE [LARGE SCALE GENOMIC DNA]</scope>
    <source>
        <strain evidence="2 3">CGMCC 1.11147</strain>
    </source>
</reference>
<accession>A0A1H0FFX5</accession>
<evidence type="ECO:0000256" key="1">
    <source>
        <dbReference type="SAM" id="MobiDB-lite"/>
    </source>
</evidence>
<evidence type="ECO:0000313" key="2">
    <source>
        <dbReference type="EMBL" id="SDN93411.1"/>
    </source>
</evidence>
<dbReference type="AlphaFoldDB" id="A0A1H0FFX5"/>
<evidence type="ECO:0000313" key="3">
    <source>
        <dbReference type="Proteomes" id="UP000199004"/>
    </source>
</evidence>
<gene>
    <name evidence="2" type="ORF">SAMN05192576_3022</name>
</gene>